<keyword evidence="1" id="KW-1185">Reference proteome</keyword>
<proteinExistence type="predicted"/>
<dbReference type="WBParaSite" id="MhA1_Contig1079.frz3.gene19">
    <property type="protein sequence ID" value="MhA1_Contig1079.frz3.gene19"/>
    <property type="gene ID" value="MhA1_Contig1079.frz3.gene19"/>
</dbReference>
<name>A0A1I8AZD7_MELHA</name>
<accession>A0A1I8AZD7</accession>
<dbReference type="AlphaFoldDB" id="A0A1I8AZD7"/>
<protein>
    <submittedName>
        <fullName evidence="2">ShKT domain-containing protein</fullName>
    </submittedName>
</protein>
<reference evidence="2" key="1">
    <citation type="submission" date="2016-11" db="UniProtKB">
        <authorList>
            <consortium name="WormBaseParasite"/>
        </authorList>
    </citation>
    <scope>IDENTIFICATION</scope>
</reference>
<dbReference type="Proteomes" id="UP000095281">
    <property type="component" value="Unplaced"/>
</dbReference>
<evidence type="ECO:0000313" key="2">
    <source>
        <dbReference type="WBParaSite" id="MhA1_Contig1079.frz3.gene19"/>
    </source>
</evidence>
<sequence>MGSIGGFPVSGGSMGGIDPGLIQQACAAGEQQYCSTQVQQSPTSCNTDTTFKYTCPRICGLCNG</sequence>
<organism evidence="1 2">
    <name type="scientific">Meloidogyne hapla</name>
    <name type="common">Root-knot nematode worm</name>
    <dbReference type="NCBI Taxonomy" id="6305"/>
    <lineage>
        <taxon>Eukaryota</taxon>
        <taxon>Metazoa</taxon>
        <taxon>Ecdysozoa</taxon>
        <taxon>Nematoda</taxon>
        <taxon>Chromadorea</taxon>
        <taxon>Rhabditida</taxon>
        <taxon>Tylenchina</taxon>
        <taxon>Tylenchomorpha</taxon>
        <taxon>Tylenchoidea</taxon>
        <taxon>Meloidogynidae</taxon>
        <taxon>Meloidogyninae</taxon>
        <taxon>Meloidogyne</taxon>
    </lineage>
</organism>
<evidence type="ECO:0000313" key="1">
    <source>
        <dbReference type="Proteomes" id="UP000095281"/>
    </source>
</evidence>